<comment type="caution">
    <text evidence="1">The sequence shown here is derived from an EMBL/GenBank/DDBJ whole genome shotgun (WGS) entry which is preliminary data.</text>
</comment>
<dbReference type="PANTHER" id="PTHR33116:SF80">
    <property type="entry name" value="REVERSE TRANSCRIPTASE ZINC-BINDING DOMAIN-CONTAINING PROTEIN"/>
    <property type="match status" value="1"/>
</dbReference>
<sequence>MISGQRINTSKSFFIVDRKTPNLRIQCIQQVTGFHLKFLPITYLGLFFKGNKKGVLFDGIVQKIKSRITGWEKALLSHGGTLQLIKSVLSAMPLYLIQVLKPPNFVIERIERLFKKFWASFGSKKKSIGLPGTRLASQQRRVGSACEGLMICQKLFKQSMVEIQESELLMGTVHLGQIL</sequence>
<protein>
    <submittedName>
        <fullName evidence="1">Uncharacterized protein</fullName>
    </submittedName>
</protein>
<proteinExistence type="predicted"/>
<name>A0AAW2L6X4_9LAMI</name>
<accession>A0AAW2L6X4</accession>
<organism evidence="1">
    <name type="scientific">Sesamum angustifolium</name>
    <dbReference type="NCBI Taxonomy" id="2727405"/>
    <lineage>
        <taxon>Eukaryota</taxon>
        <taxon>Viridiplantae</taxon>
        <taxon>Streptophyta</taxon>
        <taxon>Embryophyta</taxon>
        <taxon>Tracheophyta</taxon>
        <taxon>Spermatophyta</taxon>
        <taxon>Magnoliopsida</taxon>
        <taxon>eudicotyledons</taxon>
        <taxon>Gunneridae</taxon>
        <taxon>Pentapetalae</taxon>
        <taxon>asterids</taxon>
        <taxon>lamiids</taxon>
        <taxon>Lamiales</taxon>
        <taxon>Pedaliaceae</taxon>
        <taxon>Sesamum</taxon>
    </lineage>
</organism>
<reference evidence="1" key="1">
    <citation type="submission" date="2020-06" db="EMBL/GenBank/DDBJ databases">
        <authorList>
            <person name="Li T."/>
            <person name="Hu X."/>
            <person name="Zhang T."/>
            <person name="Song X."/>
            <person name="Zhang H."/>
            <person name="Dai N."/>
            <person name="Sheng W."/>
            <person name="Hou X."/>
            <person name="Wei L."/>
        </authorList>
    </citation>
    <scope>NUCLEOTIDE SEQUENCE</scope>
    <source>
        <strain evidence="1">G01</strain>
        <tissue evidence="1">Leaf</tissue>
    </source>
</reference>
<dbReference type="PANTHER" id="PTHR33116">
    <property type="entry name" value="REVERSE TRANSCRIPTASE ZINC-BINDING DOMAIN-CONTAINING PROTEIN-RELATED-RELATED"/>
    <property type="match status" value="1"/>
</dbReference>
<dbReference type="EMBL" id="JACGWK010000015">
    <property type="protein sequence ID" value="KAL0313793.1"/>
    <property type="molecule type" value="Genomic_DNA"/>
</dbReference>
<gene>
    <name evidence="1" type="ORF">Sangu_2223700</name>
</gene>
<evidence type="ECO:0000313" key="1">
    <source>
        <dbReference type="EMBL" id="KAL0313793.1"/>
    </source>
</evidence>
<reference evidence="1" key="2">
    <citation type="journal article" date="2024" name="Plant">
        <title>Genomic evolution and insights into agronomic trait innovations of Sesamum species.</title>
        <authorList>
            <person name="Miao H."/>
            <person name="Wang L."/>
            <person name="Qu L."/>
            <person name="Liu H."/>
            <person name="Sun Y."/>
            <person name="Le M."/>
            <person name="Wang Q."/>
            <person name="Wei S."/>
            <person name="Zheng Y."/>
            <person name="Lin W."/>
            <person name="Duan Y."/>
            <person name="Cao H."/>
            <person name="Xiong S."/>
            <person name="Wang X."/>
            <person name="Wei L."/>
            <person name="Li C."/>
            <person name="Ma Q."/>
            <person name="Ju M."/>
            <person name="Zhao R."/>
            <person name="Li G."/>
            <person name="Mu C."/>
            <person name="Tian Q."/>
            <person name="Mei H."/>
            <person name="Zhang T."/>
            <person name="Gao T."/>
            <person name="Zhang H."/>
        </authorList>
    </citation>
    <scope>NUCLEOTIDE SEQUENCE</scope>
    <source>
        <strain evidence="1">G01</strain>
    </source>
</reference>
<dbReference type="AlphaFoldDB" id="A0AAW2L6X4"/>